<sequence length="109" mass="11557">MPIEWEEITGCIAPVPGSAEGAVTIKCFEAVFQNLVAVAAALAGFVFLIMLIIGGFRYMMASGDPKKMEQAKGTITAGFLGVILIVAAYIVLVLIENFTGVTVTQFVIQ</sequence>
<dbReference type="Proteomes" id="UP000034543">
    <property type="component" value="Unassembled WGS sequence"/>
</dbReference>
<dbReference type="Pfam" id="PF18895">
    <property type="entry name" value="T4SS_pilin"/>
    <property type="match status" value="1"/>
</dbReference>
<evidence type="ECO:0000313" key="2">
    <source>
        <dbReference type="EMBL" id="KKS85606.1"/>
    </source>
</evidence>
<name>A0A0G1ERD2_9BACT</name>
<proteinExistence type="predicted"/>
<keyword evidence="1" id="KW-1133">Transmembrane helix</keyword>
<dbReference type="EMBL" id="LCFB01000006">
    <property type="protein sequence ID" value="KKS85606.1"/>
    <property type="molecule type" value="Genomic_DNA"/>
</dbReference>
<dbReference type="AlphaFoldDB" id="A0A0G1ERD2"/>
<accession>A0A0G1ERD2</accession>
<dbReference type="STRING" id="1618436.UV59_C0006G0062"/>
<organism evidence="2 3">
    <name type="scientific">Candidatus Gottesmanbacteria bacterium GW2011_GWA1_43_11</name>
    <dbReference type="NCBI Taxonomy" id="1618436"/>
    <lineage>
        <taxon>Bacteria</taxon>
        <taxon>Candidatus Gottesmaniibacteriota</taxon>
    </lineage>
</organism>
<protein>
    <submittedName>
        <fullName evidence="2">Uncharacterized protein</fullName>
    </submittedName>
</protein>
<gene>
    <name evidence="2" type="ORF">UV59_C0006G0062</name>
</gene>
<reference evidence="2 3" key="1">
    <citation type="journal article" date="2015" name="Nature">
        <title>rRNA introns, odd ribosomes, and small enigmatic genomes across a large radiation of phyla.</title>
        <authorList>
            <person name="Brown C.T."/>
            <person name="Hug L.A."/>
            <person name="Thomas B.C."/>
            <person name="Sharon I."/>
            <person name="Castelle C.J."/>
            <person name="Singh A."/>
            <person name="Wilkins M.J."/>
            <person name="Williams K.H."/>
            <person name="Banfield J.F."/>
        </authorList>
    </citation>
    <scope>NUCLEOTIDE SEQUENCE [LARGE SCALE GENOMIC DNA]</scope>
</reference>
<dbReference type="InterPro" id="IPR043993">
    <property type="entry name" value="T4SS_pilin"/>
</dbReference>
<feature type="transmembrane region" description="Helical" evidence="1">
    <location>
        <begin position="35"/>
        <end position="56"/>
    </location>
</feature>
<feature type="transmembrane region" description="Helical" evidence="1">
    <location>
        <begin position="77"/>
        <end position="95"/>
    </location>
</feature>
<keyword evidence="1" id="KW-0472">Membrane</keyword>
<keyword evidence="1" id="KW-0812">Transmembrane</keyword>
<comment type="caution">
    <text evidence="2">The sequence shown here is derived from an EMBL/GenBank/DDBJ whole genome shotgun (WGS) entry which is preliminary data.</text>
</comment>
<evidence type="ECO:0000256" key="1">
    <source>
        <dbReference type="SAM" id="Phobius"/>
    </source>
</evidence>
<evidence type="ECO:0000313" key="3">
    <source>
        <dbReference type="Proteomes" id="UP000034543"/>
    </source>
</evidence>